<proteinExistence type="predicted"/>
<comment type="caution">
    <text evidence="3">The sequence shown here is derived from an EMBL/GenBank/DDBJ whole genome shotgun (WGS) entry which is preliminary data.</text>
</comment>
<dbReference type="GO" id="GO:0008270">
    <property type="term" value="F:zinc ion binding"/>
    <property type="evidence" value="ECO:0007669"/>
    <property type="project" value="InterPro"/>
</dbReference>
<dbReference type="OrthoDB" id="4230923at2759"/>
<dbReference type="AlphaFoldDB" id="A0A9W9AC04"/>
<gene>
    <name evidence="3" type="ORF">J3R30DRAFT_3883397</name>
</gene>
<dbReference type="InterPro" id="IPR001878">
    <property type="entry name" value="Znf_CCHC"/>
</dbReference>
<sequence length="624" mass="70019">MSTRSTTNTGKDSTPSQTKLSFQSKANPNPRPASTTYTERENEEFLALIEKAVTWKLMARDDDCNVVLPVKLLGLAAAAKETGRTRTALNDILDRIVLIAKILQEWSWKDKTGERTTDIMDTFEGELTERAGRIGERVDNIAREAHQTWKRLEEVANKVTDINTRIVTLNNSIPDRSHALNEVGEITTTTPGSYAHAAWTNLPTQLPYHPRHNPAVKEAEMKDRCIIITSQTPSDWSLTEKELVTKANLALTKVDVDEEAEADAVKPEVVAATKIVNKAAWGSLAMLRPNYDEVVVEALPVETPIDSPIKQRRIEMASGLRTGVIKSIRWIKQIEKRKDGQRHAHAIFSMDSRDDANELLTGRVVVQGRVLRAKKNNPDPKRCVKCNTFGHIAEQCKAENDICARCTGRHQTSTCQVNEQQLFCANCRKAGHGAASRECPEFQKKLRERTKWDPERAYRLFVTKNPNTWGRMDEPVNEDFDQGWRVNMRSDYEEWTTVQRGKGRGRLAGGQPGEGGGAGGVPSQPRPGTREPTLAPASNRGRSRGPRRSMTRERGQRTLDQYRFSSGSQPPSSQPPPNPQLSQHQLQYPPQMYPMIPMMSYQAGPSSPNPHFISQTPMMMPPYL</sequence>
<dbReference type="GO" id="GO:0003676">
    <property type="term" value="F:nucleic acid binding"/>
    <property type="evidence" value="ECO:0007669"/>
    <property type="project" value="InterPro"/>
</dbReference>
<dbReference type="EMBL" id="JAOTPV010000008">
    <property type="protein sequence ID" value="KAJ4479289.1"/>
    <property type="molecule type" value="Genomic_DNA"/>
</dbReference>
<reference evidence="3" key="1">
    <citation type="submission" date="2022-08" db="EMBL/GenBank/DDBJ databases">
        <title>A Global Phylogenomic Analysis of the Shiitake Genus Lentinula.</title>
        <authorList>
            <consortium name="DOE Joint Genome Institute"/>
            <person name="Sierra-Patev S."/>
            <person name="Min B."/>
            <person name="Naranjo-Ortiz M."/>
            <person name="Looney B."/>
            <person name="Konkel Z."/>
            <person name="Slot J.C."/>
            <person name="Sakamoto Y."/>
            <person name="Steenwyk J.L."/>
            <person name="Rokas A."/>
            <person name="Carro J."/>
            <person name="Camarero S."/>
            <person name="Ferreira P."/>
            <person name="Molpeceres G."/>
            <person name="Ruiz-Duenas F.J."/>
            <person name="Serrano A."/>
            <person name="Henrissat B."/>
            <person name="Drula E."/>
            <person name="Hughes K.W."/>
            <person name="Mata J.L."/>
            <person name="Ishikawa N.K."/>
            <person name="Vargas-Isla R."/>
            <person name="Ushijima S."/>
            <person name="Smith C.A."/>
            <person name="Ahrendt S."/>
            <person name="Andreopoulos W."/>
            <person name="He G."/>
            <person name="Labutti K."/>
            <person name="Lipzen A."/>
            <person name="Ng V."/>
            <person name="Riley R."/>
            <person name="Sandor L."/>
            <person name="Barry K."/>
            <person name="Martinez A.T."/>
            <person name="Xiao Y."/>
            <person name="Gibbons J.G."/>
            <person name="Terashima K."/>
            <person name="Grigoriev I.V."/>
            <person name="Hibbett D.S."/>
        </authorList>
    </citation>
    <scope>NUCLEOTIDE SEQUENCE</scope>
    <source>
        <strain evidence="3">JLM2183</strain>
    </source>
</reference>
<keyword evidence="4" id="KW-1185">Reference proteome</keyword>
<evidence type="ECO:0000313" key="4">
    <source>
        <dbReference type="Proteomes" id="UP001150266"/>
    </source>
</evidence>
<feature type="domain" description="CCHC-type" evidence="2">
    <location>
        <begin position="382"/>
        <end position="398"/>
    </location>
</feature>
<feature type="domain" description="CCHC-type" evidence="2">
    <location>
        <begin position="423"/>
        <end position="441"/>
    </location>
</feature>
<organism evidence="3 4">
    <name type="scientific">Lentinula aciculospora</name>
    <dbReference type="NCBI Taxonomy" id="153920"/>
    <lineage>
        <taxon>Eukaryota</taxon>
        <taxon>Fungi</taxon>
        <taxon>Dikarya</taxon>
        <taxon>Basidiomycota</taxon>
        <taxon>Agaricomycotina</taxon>
        <taxon>Agaricomycetes</taxon>
        <taxon>Agaricomycetidae</taxon>
        <taxon>Agaricales</taxon>
        <taxon>Marasmiineae</taxon>
        <taxon>Omphalotaceae</taxon>
        <taxon>Lentinula</taxon>
    </lineage>
</organism>
<name>A0A9W9AC04_9AGAR</name>
<feature type="compositionally biased region" description="Gly residues" evidence="1">
    <location>
        <begin position="506"/>
        <end position="520"/>
    </location>
</feature>
<accession>A0A9W9AC04</accession>
<dbReference type="SMART" id="SM00343">
    <property type="entry name" value="ZnF_C2HC"/>
    <property type="match status" value="2"/>
</dbReference>
<dbReference type="Proteomes" id="UP001150266">
    <property type="component" value="Unassembled WGS sequence"/>
</dbReference>
<feature type="compositionally biased region" description="Polar residues" evidence="1">
    <location>
        <begin position="1"/>
        <end position="37"/>
    </location>
</feature>
<protein>
    <recommendedName>
        <fullName evidence="2">CCHC-type domain-containing protein</fullName>
    </recommendedName>
</protein>
<feature type="compositionally biased region" description="Low complexity" evidence="1">
    <location>
        <begin position="580"/>
        <end position="591"/>
    </location>
</feature>
<feature type="region of interest" description="Disordered" evidence="1">
    <location>
        <begin position="495"/>
        <end position="591"/>
    </location>
</feature>
<feature type="region of interest" description="Disordered" evidence="1">
    <location>
        <begin position="1"/>
        <end position="40"/>
    </location>
</feature>
<evidence type="ECO:0000313" key="3">
    <source>
        <dbReference type="EMBL" id="KAJ4479289.1"/>
    </source>
</evidence>
<evidence type="ECO:0000256" key="1">
    <source>
        <dbReference type="SAM" id="MobiDB-lite"/>
    </source>
</evidence>
<evidence type="ECO:0000259" key="2">
    <source>
        <dbReference type="SMART" id="SM00343"/>
    </source>
</evidence>